<dbReference type="GO" id="GO:0031012">
    <property type="term" value="C:extracellular matrix"/>
    <property type="evidence" value="ECO:0007669"/>
    <property type="project" value="InterPro"/>
</dbReference>
<keyword evidence="4" id="KW-0862">Zinc</keyword>
<dbReference type="EMBL" id="VIFM01000105">
    <property type="protein sequence ID" value="TQF13291.1"/>
    <property type="molecule type" value="Genomic_DNA"/>
</dbReference>
<comment type="caution">
    <text evidence="6">The sequence shown here is derived from an EMBL/GenBank/DDBJ whole genome shotgun (WGS) entry which is preliminary data.</text>
</comment>
<keyword evidence="3" id="KW-0378">Hydrolase</keyword>
<keyword evidence="2" id="KW-0479">Metal-binding</keyword>
<dbReference type="Gene3D" id="3.40.390.10">
    <property type="entry name" value="Collagenase (Catalytic Domain)"/>
    <property type="match status" value="1"/>
</dbReference>
<name>A0A540WWA8_9BACT</name>
<sequence length="532" mass="57119">MPRPRLAVTARSMRWTTSPVSPRRIPLAVHLHRGTMKRPGLLATFLMGFLPAATVGAYSLNTAVRWGDNPYVIDVITGPFQTHFGLNNASIMTIARSALQSWQNSGVRFNTNIEFHDTTPNASDLEIEAKTCCDGDCSGNSCLGRSSYIFLSDNCSIDIYMNTGVASAYSDNGTQTFDLQSIFTHEFGHCLGLTHPSTSSPEAVMHQGNYAFGAYPKRFPREDDKLGGQHAQYIADYPVRVRARTGGGWTQVGTTSGSVGVATQTDGWSLVTFENDSNQDYTSRISYVGIDPSGTVGPTCTSTDYAFDGVAVSENPGGGFAAAFRSSNDTGAIYVYRGVYGSLAGCFWGGSPQLTTMTSHRRPSLAYDAASGRLVMAFIEMGTGKLRVSTSTSAGTWTNPTQINGEWTDTSVGIDCGYWAPAGANRCFLTFPASNGEHQLRIAEGYITAAGTFMYLGTHVTAGWTLNVASDVQIVNGNRLEIIHASTNNTRDAYMYIRDCASGTCTDSNFPIERKTFVGGSISSAKLVTAAP</sequence>
<dbReference type="GO" id="GO:0004222">
    <property type="term" value="F:metalloendopeptidase activity"/>
    <property type="evidence" value="ECO:0007669"/>
    <property type="project" value="InterPro"/>
</dbReference>
<evidence type="ECO:0000256" key="3">
    <source>
        <dbReference type="ARBA" id="ARBA00022801"/>
    </source>
</evidence>
<evidence type="ECO:0000313" key="7">
    <source>
        <dbReference type="Proteomes" id="UP000315369"/>
    </source>
</evidence>
<dbReference type="GO" id="GO:0008270">
    <property type="term" value="F:zinc ion binding"/>
    <property type="evidence" value="ECO:0007669"/>
    <property type="project" value="InterPro"/>
</dbReference>
<dbReference type="OrthoDB" id="9815657at2"/>
<keyword evidence="1 6" id="KW-0645">Protease</keyword>
<keyword evidence="6" id="KW-0482">Metalloprotease</keyword>
<keyword evidence="7" id="KW-1185">Reference proteome</keyword>
<evidence type="ECO:0000256" key="4">
    <source>
        <dbReference type="ARBA" id="ARBA00022833"/>
    </source>
</evidence>
<gene>
    <name evidence="6" type="ORF">FJV41_24570</name>
</gene>
<dbReference type="Proteomes" id="UP000315369">
    <property type="component" value="Unassembled WGS sequence"/>
</dbReference>
<evidence type="ECO:0000256" key="1">
    <source>
        <dbReference type="ARBA" id="ARBA00022670"/>
    </source>
</evidence>
<evidence type="ECO:0000313" key="6">
    <source>
        <dbReference type="EMBL" id="TQF13291.1"/>
    </source>
</evidence>
<dbReference type="InterPro" id="IPR006026">
    <property type="entry name" value="Peptidase_Metallo"/>
</dbReference>
<dbReference type="InterPro" id="IPR001818">
    <property type="entry name" value="Pept_M10_metallopeptidase"/>
</dbReference>
<dbReference type="Pfam" id="PF00413">
    <property type="entry name" value="Peptidase_M10"/>
    <property type="match status" value="1"/>
</dbReference>
<dbReference type="GO" id="GO:0006508">
    <property type="term" value="P:proteolysis"/>
    <property type="evidence" value="ECO:0007669"/>
    <property type="project" value="UniProtKB-KW"/>
</dbReference>
<accession>A0A540WWA8</accession>
<reference evidence="6 7" key="1">
    <citation type="submission" date="2019-06" db="EMBL/GenBank/DDBJ databases">
        <authorList>
            <person name="Livingstone P."/>
            <person name="Whitworth D."/>
        </authorList>
    </citation>
    <scope>NUCLEOTIDE SEQUENCE [LARGE SCALE GENOMIC DNA]</scope>
    <source>
        <strain evidence="6 7">AM401</strain>
    </source>
</reference>
<dbReference type="SUPFAM" id="SSF55486">
    <property type="entry name" value="Metalloproteases ('zincins'), catalytic domain"/>
    <property type="match status" value="1"/>
</dbReference>
<protein>
    <submittedName>
        <fullName evidence="6">Matrixin family metalloprotease</fullName>
    </submittedName>
</protein>
<feature type="domain" description="Peptidase metallopeptidase" evidence="5">
    <location>
        <begin position="62"/>
        <end position="237"/>
    </location>
</feature>
<dbReference type="SMART" id="SM00235">
    <property type="entry name" value="ZnMc"/>
    <property type="match status" value="1"/>
</dbReference>
<proteinExistence type="predicted"/>
<organism evidence="6 7">
    <name type="scientific">Myxococcus llanfairpwllgwyngyllgogerychwyrndrobwllllantysiliogogogochensis</name>
    <dbReference type="NCBI Taxonomy" id="2590453"/>
    <lineage>
        <taxon>Bacteria</taxon>
        <taxon>Pseudomonadati</taxon>
        <taxon>Myxococcota</taxon>
        <taxon>Myxococcia</taxon>
        <taxon>Myxococcales</taxon>
        <taxon>Cystobacterineae</taxon>
        <taxon>Myxococcaceae</taxon>
        <taxon>Myxococcus</taxon>
    </lineage>
</organism>
<dbReference type="AlphaFoldDB" id="A0A540WWA8"/>
<evidence type="ECO:0000256" key="2">
    <source>
        <dbReference type="ARBA" id="ARBA00022723"/>
    </source>
</evidence>
<evidence type="ECO:0000259" key="5">
    <source>
        <dbReference type="SMART" id="SM00235"/>
    </source>
</evidence>
<dbReference type="InterPro" id="IPR024079">
    <property type="entry name" value="MetalloPept_cat_dom_sf"/>
</dbReference>